<reference evidence="1 2" key="2">
    <citation type="submission" date="2020-03" db="EMBL/GenBank/DDBJ databases">
        <authorList>
            <person name="Ichikawa N."/>
            <person name="Kimura A."/>
            <person name="Kitahashi Y."/>
            <person name="Uohara A."/>
        </authorList>
    </citation>
    <scope>NUCLEOTIDE SEQUENCE [LARGE SCALE GENOMIC DNA]</scope>
    <source>
        <strain evidence="1 2">NBRC 105367</strain>
    </source>
</reference>
<dbReference type="AlphaFoldDB" id="A0A6F8YIL8"/>
<evidence type="ECO:0000313" key="2">
    <source>
        <dbReference type="Proteomes" id="UP000503011"/>
    </source>
</evidence>
<accession>A0A6F8YIL8</accession>
<reference evidence="1 2" key="1">
    <citation type="submission" date="2020-03" db="EMBL/GenBank/DDBJ databases">
        <title>Whole genome shotgun sequence of Phytohabitans suffuscus NBRC 105367.</title>
        <authorList>
            <person name="Komaki H."/>
            <person name="Tamura T."/>
        </authorList>
    </citation>
    <scope>NUCLEOTIDE SEQUENCE [LARGE SCALE GENOMIC DNA]</scope>
    <source>
        <strain evidence="1 2">NBRC 105367</strain>
    </source>
</reference>
<evidence type="ECO:0008006" key="3">
    <source>
        <dbReference type="Google" id="ProtNLM"/>
    </source>
</evidence>
<name>A0A6F8YIL8_9ACTN</name>
<dbReference type="KEGG" id="psuu:Psuf_031720"/>
<sequence length="76" mass="8282">MTSVRVPTPDEIRAWPVTVDVPTAGRAFGVGRDESYRLVKQGRFPVPVLRLGRYLRVTRASVLAALGVSDTSNTTP</sequence>
<organism evidence="1 2">
    <name type="scientific">Phytohabitans suffuscus</name>
    <dbReference type="NCBI Taxonomy" id="624315"/>
    <lineage>
        <taxon>Bacteria</taxon>
        <taxon>Bacillati</taxon>
        <taxon>Actinomycetota</taxon>
        <taxon>Actinomycetes</taxon>
        <taxon>Micromonosporales</taxon>
        <taxon>Micromonosporaceae</taxon>
    </lineage>
</organism>
<protein>
    <recommendedName>
        <fullName evidence="3">Helix-turn-helix domain-containing protein</fullName>
    </recommendedName>
</protein>
<keyword evidence="2" id="KW-1185">Reference proteome</keyword>
<dbReference type="RefSeq" id="WP_197945911.1">
    <property type="nucleotide sequence ID" value="NZ_AP022871.1"/>
</dbReference>
<dbReference type="EMBL" id="AP022871">
    <property type="protein sequence ID" value="BCB85859.1"/>
    <property type="molecule type" value="Genomic_DNA"/>
</dbReference>
<proteinExistence type="predicted"/>
<evidence type="ECO:0000313" key="1">
    <source>
        <dbReference type="EMBL" id="BCB85859.1"/>
    </source>
</evidence>
<gene>
    <name evidence="1" type="ORF">Psuf_031720</name>
</gene>
<dbReference type="Proteomes" id="UP000503011">
    <property type="component" value="Chromosome"/>
</dbReference>